<dbReference type="AlphaFoldDB" id="A0A2R6S5X7"/>
<dbReference type="InterPro" id="IPR036249">
    <property type="entry name" value="Thioredoxin-like_sf"/>
</dbReference>
<dbReference type="OrthoDB" id="412788at2759"/>
<dbReference type="STRING" id="98765.A0A2R6S5X7"/>
<accession>A0A2R6S5X7</accession>
<organism evidence="2 3">
    <name type="scientific">Hermanssonia centrifuga</name>
    <dbReference type="NCBI Taxonomy" id="98765"/>
    <lineage>
        <taxon>Eukaryota</taxon>
        <taxon>Fungi</taxon>
        <taxon>Dikarya</taxon>
        <taxon>Basidiomycota</taxon>
        <taxon>Agaricomycotina</taxon>
        <taxon>Agaricomycetes</taxon>
        <taxon>Polyporales</taxon>
        <taxon>Meruliaceae</taxon>
        <taxon>Hermanssonia</taxon>
    </lineage>
</organism>
<proteinExistence type="predicted"/>
<comment type="caution">
    <text evidence="2">The sequence shown here is derived from an EMBL/GenBank/DDBJ whole genome shotgun (WGS) entry which is preliminary data.</text>
</comment>
<sequence length="100" mass="11315">MSAVPKASLYYYKQSIWASVALLALEEKGYAPDEIDLKEVDLFKGENFSPSYLRINNNATVPTLVVPLETTLDPEVESRYKAIKDTKVCNLNIDHYNQSD</sequence>
<reference evidence="2 3" key="1">
    <citation type="submission" date="2018-02" db="EMBL/GenBank/DDBJ databases">
        <title>Genome sequence of the basidiomycete white-rot fungus Phlebia centrifuga.</title>
        <authorList>
            <person name="Granchi Z."/>
            <person name="Peng M."/>
            <person name="de Vries R.P."/>
            <person name="Hilden K."/>
            <person name="Makela M.R."/>
            <person name="Grigoriev I."/>
            <person name="Riley R."/>
        </authorList>
    </citation>
    <scope>NUCLEOTIDE SEQUENCE [LARGE SCALE GENOMIC DNA]</scope>
    <source>
        <strain evidence="2 3">FBCC195</strain>
    </source>
</reference>
<dbReference type="SUPFAM" id="SSF52833">
    <property type="entry name" value="Thioredoxin-like"/>
    <property type="match status" value="1"/>
</dbReference>
<evidence type="ECO:0000259" key="1">
    <source>
        <dbReference type="Pfam" id="PF13409"/>
    </source>
</evidence>
<gene>
    <name evidence="2" type="ORF">PHLCEN_2v477</name>
</gene>
<evidence type="ECO:0000313" key="3">
    <source>
        <dbReference type="Proteomes" id="UP000186601"/>
    </source>
</evidence>
<feature type="domain" description="GST N-terminal" evidence="1">
    <location>
        <begin position="15"/>
        <end position="69"/>
    </location>
</feature>
<dbReference type="InterPro" id="IPR004045">
    <property type="entry name" value="Glutathione_S-Trfase_N"/>
</dbReference>
<dbReference type="Gene3D" id="3.40.30.10">
    <property type="entry name" value="Glutaredoxin"/>
    <property type="match status" value="1"/>
</dbReference>
<dbReference type="Pfam" id="PF13409">
    <property type="entry name" value="GST_N_2"/>
    <property type="match status" value="1"/>
</dbReference>
<dbReference type="Proteomes" id="UP000186601">
    <property type="component" value="Unassembled WGS sequence"/>
</dbReference>
<protein>
    <recommendedName>
        <fullName evidence="1">GST N-terminal domain-containing protein</fullName>
    </recommendedName>
</protein>
<evidence type="ECO:0000313" key="2">
    <source>
        <dbReference type="EMBL" id="PSS37653.1"/>
    </source>
</evidence>
<dbReference type="EMBL" id="MLYV02000033">
    <property type="protein sequence ID" value="PSS37653.1"/>
    <property type="molecule type" value="Genomic_DNA"/>
</dbReference>
<name>A0A2R6S5X7_9APHY</name>
<keyword evidence="3" id="KW-1185">Reference proteome</keyword>